<evidence type="ECO:0000256" key="9">
    <source>
        <dbReference type="SAM" id="MobiDB-lite"/>
    </source>
</evidence>
<name>A0AAX4KHG3_9TREE</name>
<dbReference type="InterPro" id="IPR038089">
    <property type="entry name" value="Med31_sf"/>
</dbReference>
<dbReference type="GO" id="GO:0006355">
    <property type="term" value="P:regulation of DNA-templated transcription"/>
    <property type="evidence" value="ECO:0007669"/>
    <property type="project" value="InterPro"/>
</dbReference>
<keyword evidence="5 8" id="KW-0010">Activator</keyword>
<evidence type="ECO:0000256" key="7">
    <source>
        <dbReference type="ARBA" id="ARBA00023242"/>
    </source>
</evidence>
<comment type="function">
    <text evidence="8">Component of the Mediator complex, a coactivator involved in the regulated transcription of nearly all RNA polymerase II-dependent genes. Mediator functions as a bridge to convey information from gene-specific regulatory proteins to the basal RNA polymerase II transcription machinery. Mediator is recruited to promoters by direct interactions with regulatory proteins and serves as a scaffold for the assembly of a functional preinitiation complex with RNA polymerase II and the general transcription factors.</text>
</comment>
<dbReference type="GeneID" id="91102085"/>
<comment type="subcellular location">
    <subcellularLocation>
        <location evidence="1 8">Nucleus</location>
    </subcellularLocation>
</comment>
<sequence>MQQHPTILPPPTLPDGSIPPRSREQEENLIRFQAELEFIQCLSNPQYLHSLATQGYFGKETFINYLKYLEYWRKPQYVKFIVYPTSLIYLTLLQSSLFRERLADPVFVNELIRVGIKHHETWRIEKPQTANATTSTNDDDEKKGVAPDDQIINGHIEDDG</sequence>
<dbReference type="Pfam" id="PF05669">
    <property type="entry name" value="Med31"/>
    <property type="match status" value="1"/>
</dbReference>
<reference evidence="10 11" key="1">
    <citation type="submission" date="2024-01" db="EMBL/GenBank/DDBJ databases">
        <title>Comparative genomics of Cryptococcus and Kwoniella reveals pathogenesis evolution and contrasting modes of karyotype evolution via chromosome fusion or intercentromeric recombination.</title>
        <authorList>
            <person name="Coelho M.A."/>
            <person name="David-Palma M."/>
            <person name="Shea T."/>
            <person name="Bowers K."/>
            <person name="McGinley-Smith S."/>
            <person name="Mohammad A.W."/>
            <person name="Gnirke A."/>
            <person name="Yurkov A.M."/>
            <person name="Nowrousian M."/>
            <person name="Sun S."/>
            <person name="Cuomo C.A."/>
            <person name="Heitman J."/>
        </authorList>
    </citation>
    <scope>NUCLEOTIDE SEQUENCE [LARGE SCALE GENOMIC DNA]</scope>
    <source>
        <strain evidence="10 11">PYCC6329</strain>
    </source>
</reference>
<keyword evidence="11" id="KW-1185">Reference proteome</keyword>
<dbReference type="Proteomes" id="UP001358614">
    <property type="component" value="Chromosome 1"/>
</dbReference>
<comment type="subunit">
    <text evidence="8">Component of the Mediator complex.</text>
</comment>
<evidence type="ECO:0000313" key="11">
    <source>
        <dbReference type="Proteomes" id="UP001358614"/>
    </source>
</evidence>
<evidence type="ECO:0000256" key="4">
    <source>
        <dbReference type="ARBA" id="ARBA00023015"/>
    </source>
</evidence>
<feature type="region of interest" description="Disordered" evidence="9">
    <location>
        <begin position="125"/>
        <end position="160"/>
    </location>
</feature>
<keyword evidence="7 8" id="KW-0539">Nucleus</keyword>
<feature type="region of interest" description="Disordered" evidence="9">
    <location>
        <begin position="1"/>
        <end position="21"/>
    </location>
</feature>
<evidence type="ECO:0000256" key="6">
    <source>
        <dbReference type="ARBA" id="ARBA00023163"/>
    </source>
</evidence>
<evidence type="ECO:0000313" key="10">
    <source>
        <dbReference type="EMBL" id="WWD05208.1"/>
    </source>
</evidence>
<dbReference type="GO" id="GO:0016592">
    <property type="term" value="C:mediator complex"/>
    <property type="evidence" value="ECO:0007669"/>
    <property type="project" value="InterPro"/>
</dbReference>
<dbReference type="RefSeq" id="XP_066083175.1">
    <property type="nucleotide sequence ID" value="XM_066227078.1"/>
</dbReference>
<dbReference type="GO" id="GO:0003712">
    <property type="term" value="F:transcription coregulator activity"/>
    <property type="evidence" value="ECO:0007669"/>
    <property type="project" value="InterPro"/>
</dbReference>
<accession>A0AAX4KHG3</accession>
<keyword evidence="6 8" id="KW-0804">Transcription</keyword>
<dbReference type="AlphaFoldDB" id="A0AAX4KHG3"/>
<evidence type="ECO:0000256" key="3">
    <source>
        <dbReference type="ARBA" id="ARBA00019660"/>
    </source>
</evidence>
<gene>
    <name evidence="10" type="ORF">V865_003281</name>
</gene>
<evidence type="ECO:0000256" key="5">
    <source>
        <dbReference type="ARBA" id="ARBA00023159"/>
    </source>
</evidence>
<evidence type="ECO:0000256" key="8">
    <source>
        <dbReference type="RuleBase" id="RU364129"/>
    </source>
</evidence>
<proteinExistence type="inferred from homology"/>
<dbReference type="InterPro" id="IPR008831">
    <property type="entry name" value="Mediator_Med31"/>
</dbReference>
<comment type="similarity">
    <text evidence="2 8">Belongs to the Mediator complex subunit 31 family.</text>
</comment>
<dbReference type="EMBL" id="CP144089">
    <property type="protein sequence ID" value="WWD05208.1"/>
    <property type="molecule type" value="Genomic_DNA"/>
</dbReference>
<keyword evidence="4 8" id="KW-0805">Transcription regulation</keyword>
<dbReference type="KEGG" id="ker:91102085"/>
<dbReference type="PANTHER" id="PTHR13186">
    <property type="entry name" value="MEDIATOR OF RNA POLYMERASE II TRANSCRIPTION SUBUNIT 31"/>
    <property type="match status" value="1"/>
</dbReference>
<organism evidence="10 11">
    <name type="scientific">Kwoniella europaea PYCC6329</name>
    <dbReference type="NCBI Taxonomy" id="1423913"/>
    <lineage>
        <taxon>Eukaryota</taxon>
        <taxon>Fungi</taxon>
        <taxon>Dikarya</taxon>
        <taxon>Basidiomycota</taxon>
        <taxon>Agaricomycotina</taxon>
        <taxon>Tremellomycetes</taxon>
        <taxon>Tremellales</taxon>
        <taxon>Cryptococcaceae</taxon>
        <taxon>Kwoniella</taxon>
    </lineage>
</organism>
<protein>
    <recommendedName>
        <fullName evidence="3 8">Mediator of RNA polymerase II transcription subunit 31</fullName>
    </recommendedName>
</protein>
<evidence type="ECO:0000256" key="1">
    <source>
        <dbReference type="ARBA" id="ARBA00004123"/>
    </source>
</evidence>
<evidence type="ECO:0000256" key="2">
    <source>
        <dbReference type="ARBA" id="ARBA00006378"/>
    </source>
</evidence>
<dbReference type="Gene3D" id="1.10.10.1340">
    <property type="entry name" value="Mediator of RNA polymerase II, submodule Med31 (Soh1)"/>
    <property type="match status" value="1"/>
</dbReference>